<dbReference type="CDD" id="cd06223">
    <property type="entry name" value="PRTases_typeI"/>
    <property type="match status" value="1"/>
</dbReference>
<dbReference type="SUPFAM" id="SSF53271">
    <property type="entry name" value="PRTase-like"/>
    <property type="match status" value="1"/>
</dbReference>
<accession>A0A7C3VL34</accession>
<proteinExistence type="predicted"/>
<reference evidence="2" key="1">
    <citation type="journal article" date="2020" name="mSystems">
        <title>Genome- and Community-Level Interaction Insights into Carbon Utilization and Element Cycling Functions of Hydrothermarchaeota in Hydrothermal Sediment.</title>
        <authorList>
            <person name="Zhou Z."/>
            <person name="Liu Y."/>
            <person name="Xu W."/>
            <person name="Pan J."/>
            <person name="Luo Z.H."/>
            <person name="Li M."/>
        </authorList>
    </citation>
    <scope>NUCLEOTIDE SEQUENCE [LARGE SCALE GENOMIC DNA]</scope>
    <source>
        <strain evidence="2">SpSt-374</strain>
    </source>
</reference>
<dbReference type="InterPro" id="IPR029057">
    <property type="entry name" value="PRTase-like"/>
</dbReference>
<dbReference type="AlphaFoldDB" id="A0A7C3VL34"/>
<evidence type="ECO:0000259" key="1">
    <source>
        <dbReference type="Pfam" id="PF00156"/>
    </source>
</evidence>
<organism evidence="2">
    <name type="scientific">Planktothricoides sp. SpSt-374</name>
    <dbReference type="NCBI Taxonomy" id="2282167"/>
    <lineage>
        <taxon>Bacteria</taxon>
        <taxon>Bacillati</taxon>
        <taxon>Cyanobacteriota</taxon>
        <taxon>Cyanophyceae</taxon>
        <taxon>Oscillatoriophycideae</taxon>
        <taxon>Oscillatoriales</taxon>
        <taxon>Oscillatoriaceae</taxon>
        <taxon>Planktothricoides</taxon>
    </lineage>
</organism>
<feature type="domain" description="Phosphoribosyltransferase" evidence="1">
    <location>
        <begin position="123"/>
        <end position="169"/>
    </location>
</feature>
<sequence>MRKEFKNRQEAGQRLAEKLQASIQGDDVVVVALPRGGVPIGFEVARALHAPLDICVVRKLGVPRHPELAMGAIATGGVMVLNQELLASVNISSVEIQAVVERERRELERRERVYRGSCIIWNMRDRQAIVVDDGIATGCTMRAAIAALQKLEAKTITVAAPVIPPSTSQELVNLGTKVISLVTPEPLYAISFWYENFTQTTDEEVLKLLQDAKSAFPSSNIKSAQQP</sequence>
<dbReference type="InterPro" id="IPR000836">
    <property type="entry name" value="PRTase_dom"/>
</dbReference>
<evidence type="ECO:0000313" key="2">
    <source>
        <dbReference type="EMBL" id="HGG00378.1"/>
    </source>
</evidence>
<dbReference type="Gene3D" id="3.40.50.2020">
    <property type="match status" value="1"/>
</dbReference>
<keyword evidence="2" id="KW-0328">Glycosyltransferase</keyword>
<dbReference type="GO" id="GO:0016757">
    <property type="term" value="F:glycosyltransferase activity"/>
    <property type="evidence" value="ECO:0007669"/>
    <property type="project" value="UniProtKB-KW"/>
</dbReference>
<protein>
    <submittedName>
        <fullName evidence="2">Phosphoribosyltransferase</fullName>
    </submittedName>
</protein>
<name>A0A7C3VL34_9CYAN</name>
<dbReference type="Gene3D" id="3.30.1310.20">
    <property type="entry name" value="PRTase-like"/>
    <property type="match status" value="1"/>
</dbReference>
<comment type="caution">
    <text evidence="2">The sequence shown here is derived from an EMBL/GenBank/DDBJ whole genome shotgun (WGS) entry which is preliminary data.</text>
</comment>
<dbReference type="EMBL" id="DSPX01000066">
    <property type="protein sequence ID" value="HGG00378.1"/>
    <property type="molecule type" value="Genomic_DNA"/>
</dbReference>
<dbReference type="Pfam" id="PF00156">
    <property type="entry name" value="Pribosyltran"/>
    <property type="match status" value="1"/>
</dbReference>
<keyword evidence="2" id="KW-0808">Transferase</keyword>
<gene>
    <name evidence="2" type="ORF">ENR15_06930</name>
</gene>